<protein>
    <submittedName>
        <fullName evidence="2">ABC transporter substrate-binding protein</fullName>
    </submittedName>
</protein>
<gene>
    <name evidence="2" type="ORF">F0L46_03330</name>
</gene>
<dbReference type="OrthoDB" id="7307648at2"/>
<dbReference type="PROSITE" id="PS51318">
    <property type="entry name" value="TAT"/>
    <property type="match status" value="1"/>
</dbReference>
<name>A0A5B2VUH6_9HYPH</name>
<sequence>MWMSRRSLVAGGLVALAAPAVRAQAAAVPMRIGVIPILAAAPIYLAEREGWLKAAGLAPTITTFESGPNMIQALASGTLDVYVAGVAPLGVARSRGIDVKVVAATAVEENVFVAGGKLARFFEPNLPKAEAFRRYRASAGAPARLATQPLGSVPNTTLQHWLWEVVKADKADVTVVPMGIDATQQAIAVGAVEGGVMREPAVTIVTRRDPSIRLLALGGEMFPSQPGTVIALTQAFLQRNPEGAQGLVTAAVRAVAGILEAPDRVAPQLEASLGRGLVDAATLRAALTSPASRFVADPRVIVEATAAMQRYQVSIGALDKEVPLDGLFDTRLYERAVAR</sequence>
<evidence type="ECO:0000313" key="3">
    <source>
        <dbReference type="Proteomes" id="UP000323142"/>
    </source>
</evidence>
<dbReference type="SUPFAM" id="SSF53850">
    <property type="entry name" value="Periplasmic binding protein-like II"/>
    <property type="match status" value="1"/>
</dbReference>
<keyword evidence="3" id="KW-1185">Reference proteome</keyword>
<dbReference type="PANTHER" id="PTHR30024">
    <property type="entry name" value="ALIPHATIC SULFONATES-BINDING PROTEIN-RELATED"/>
    <property type="match status" value="1"/>
</dbReference>
<reference evidence="2 3" key="1">
    <citation type="submission" date="2019-09" db="EMBL/GenBank/DDBJ databases">
        <title>Salinarimonas rosea gen. nov., sp. nov., a new member of the a-2 subgroup of the Proteobacteria.</title>
        <authorList>
            <person name="Liu J."/>
        </authorList>
    </citation>
    <scope>NUCLEOTIDE SEQUENCE [LARGE SCALE GENOMIC DNA]</scope>
    <source>
        <strain evidence="2 3">BN140002</strain>
    </source>
</reference>
<feature type="signal peptide" evidence="1">
    <location>
        <begin position="1"/>
        <end position="25"/>
    </location>
</feature>
<dbReference type="AlphaFoldDB" id="A0A5B2VUH6"/>
<reference evidence="2 3" key="2">
    <citation type="submission" date="2019-09" db="EMBL/GenBank/DDBJ databases">
        <authorList>
            <person name="Jin C."/>
        </authorList>
    </citation>
    <scope>NUCLEOTIDE SEQUENCE [LARGE SCALE GENOMIC DNA]</scope>
    <source>
        <strain evidence="2 3">BN140002</strain>
    </source>
</reference>
<dbReference type="Gene3D" id="3.40.190.10">
    <property type="entry name" value="Periplasmic binding protein-like II"/>
    <property type="match status" value="2"/>
</dbReference>
<dbReference type="InterPro" id="IPR006311">
    <property type="entry name" value="TAT_signal"/>
</dbReference>
<evidence type="ECO:0000256" key="1">
    <source>
        <dbReference type="SAM" id="SignalP"/>
    </source>
</evidence>
<keyword evidence="1" id="KW-0732">Signal</keyword>
<dbReference type="EMBL" id="VUOA01000006">
    <property type="protein sequence ID" value="KAA2242330.1"/>
    <property type="molecule type" value="Genomic_DNA"/>
</dbReference>
<comment type="caution">
    <text evidence="2">The sequence shown here is derived from an EMBL/GenBank/DDBJ whole genome shotgun (WGS) entry which is preliminary data.</text>
</comment>
<dbReference type="Proteomes" id="UP000323142">
    <property type="component" value="Unassembled WGS sequence"/>
</dbReference>
<organism evidence="2 3">
    <name type="scientific">Salinarimonas soli</name>
    <dbReference type="NCBI Taxonomy" id="1638099"/>
    <lineage>
        <taxon>Bacteria</taxon>
        <taxon>Pseudomonadati</taxon>
        <taxon>Pseudomonadota</taxon>
        <taxon>Alphaproteobacteria</taxon>
        <taxon>Hyphomicrobiales</taxon>
        <taxon>Salinarimonadaceae</taxon>
        <taxon>Salinarimonas</taxon>
    </lineage>
</organism>
<dbReference type="Pfam" id="PF13379">
    <property type="entry name" value="NMT1_2"/>
    <property type="match status" value="1"/>
</dbReference>
<feature type="chain" id="PRO_5022699505" evidence="1">
    <location>
        <begin position="26"/>
        <end position="339"/>
    </location>
</feature>
<accession>A0A5B2VUH6</accession>
<evidence type="ECO:0000313" key="2">
    <source>
        <dbReference type="EMBL" id="KAA2242330.1"/>
    </source>
</evidence>
<proteinExistence type="predicted"/>